<evidence type="ECO:0000256" key="1">
    <source>
        <dbReference type="SAM" id="Coils"/>
    </source>
</evidence>
<gene>
    <name evidence="3" type="ORF">KME15_23160</name>
</gene>
<reference evidence="3" key="1">
    <citation type="submission" date="2021-05" db="EMBL/GenBank/DDBJ databases">
        <authorList>
            <person name="Pietrasiak N."/>
            <person name="Ward R."/>
            <person name="Stajich J.E."/>
            <person name="Kurbessoian T."/>
        </authorList>
    </citation>
    <scope>NUCLEOTIDE SEQUENCE</scope>
    <source>
        <strain evidence="3">UHER 2000/2452</strain>
    </source>
</reference>
<comment type="caution">
    <text evidence="3">The sequence shown here is derived from an EMBL/GenBank/DDBJ whole genome shotgun (WGS) entry which is preliminary data.</text>
</comment>
<dbReference type="AlphaFoldDB" id="A0A951UQ61"/>
<evidence type="ECO:0000313" key="3">
    <source>
        <dbReference type="EMBL" id="MBW4661579.1"/>
    </source>
</evidence>
<keyword evidence="1" id="KW-0175">Coiled coil</keyword>
<evidence type="ECO:0000313" key="4">
    <source>
        <dbReference type="Proteomes" id="UP000757435"/>
    </source>
</evidence>
<accession>A0A951UQ61</accession>
<sequence length="138" mass="15843">MEQILSNRIVDRVLTSLASPLQNWLDAHPMGYWLVSHPLWLVGLVLIALLLLSGLFGAIAQLTQKLWIFVLQAPLSLTRWIFATLFQLFAAVFRWKEDSGKPPENVHRLTEILSRLEVLRQEQDELIQEAKTVLKEMG</sequence>
<reference evidence="3" key="2">
    <citation type="journal article" date="2022" name="Microbiol. Resour. Announc.">
        <title>Metagenome Sequencing to Explore Phylogenomics of Terrestrial Cyanobacteria.</title>
        <authorList>
            <person name="Ward R.D."/>
            <person name="Stajich J.E."/>
            <person name="Johansen J.R."/>
            <person name="Huntemann M."/>
            <person name="Clum A."/>
            <person name="Foster B."/>
            <person name="Foster B."/>
            <person name="Roux S."/>
            <person name="Palaniappan K."/>
            <person name="Varghese N."/>
            <person name="Mukherjee S."/>
            <person name="Reddy T.B.K."/>
            <person name="Daum C."/>
            <person name="Copeland A."/>
            <person name="Chen I.A."/>
            <person name="Ivanova N.N."/>
            <person name="Kyrpides N.C."/>
            <person name="Shapiro N."/>
            <person name="Eloe-Fadrosh E.A."/>
            <person name="Pietrasiak N."/>
        </authorList>
    </citation>
    <scope>NUCLEOTIDE SEQUENCE</scope>
    <source>
        <strain evidence="3">UHER 2000/2452</strain>
    </source>
</reference>
<feature type="transmembrane region" description="Helical" evidence="2">
    <location>
        <begin position="66"/>
        <end position="93"/>
    </location>
</feature>
<protein>
    <submittedName>
        <fullName evidence="3">Uncharacterized protein</fullName>
    </submittedName>
</protein>
<dbReference type="EMBL" id="JAHHHD010000040">
    <property type="protein sequence ID" value="MBW4661579.1"/>
    <property type="molecule type" value="Genomic_DNA"/>
</dbReference>
<name>A0A951UQ61_9CYAN</name>
<keyword evidence="2" id="KW-0812">Transmembrane</keyword>
<feature type="coiled-coil region" evidence="1">
    <location>
        <begin position="109"/>
        <end position="136"/>
    </location>
</feature>
<feature type="transmembrane region" description="Helical" evidence="2">
    <location>
        <begin position="39"/>
        <end position="60"/>
    </location>
</feature>
<keyword evidence="2" id="KW-0472">Membrane</keyword>
<organism evidence="3 4">
    <name type="scientific">Drouetiella hepatica Uher 2000/2452</name>
    <dbReference type="NCBI Taxonomy" id="904376"/>
    <lineage>
        <taxon>Bacteria</taxon>
        <taxon>Bacillati</taxon>
        <taxon>Cyanobacteriota</taxon>
        <taxon>Cyanophyceae</taxon>
        <taxon>Oculatellales</taxon>
        <taxon>Oculatellaceae</taxon>
        <taxon>Drouetiella</taxon>
    </lineage>
</organism>
<evidence type="ECO:0000256" key="2">
    <source>
        <dbReference type="SAM" id="Phobius"/>
    </source>
</evidence>
<dbReference type="Proteomes" id="UP000757435">
    <property type="component" value="Unassembled WGS sequence"/>
</dbReference>
<proteinExistence type="predicted"/>
<keyword evidence="2" id="KW-1133">Transmembrane helix</keyword>